<evidence type="ECO:0000256" key="4">
    <source>
        <dbReference type="ARBA" id="ARBA00022840"/>
    </source>
</evidence>
<dbReference type="InterPro" id="IPR036371">
    <property type="entry name" value="TPK_B1-bd_sf"/>
</dbReference>
<dbReference type="RefSeq" id="WP_110794406.1">
    <property type="nucleotide sequence ID" value="NZ_KZ826481.1"/>
</dbReference>
<sequence length="240" mass="25580">MIVHKTEPILLVGAGSLPDGLWHEATALAPHIVAVDGGLRHVLNHAGEADAVIGDLDSIGAYAQQVPPDRLHRIAEQDSTDFDKALRNVAAPLMIAVGFSGPQVDHQLAVYSSLMQRPERPCVVVGESDLVLLAPPRFTAALPHGMRFSLYPMGRVRGRSDGLRWPIEGIEFDPMGRIGTSNQVGDAKAAAQDGQEVQVTVEVDAPRMLLILPRAALPLLPSALLGSARAPDVGQWSARA</sequence>
<evidence type="ECO:0000259" key="5">
    <source>
        <dbReference type="Pfam" id="PF04263"/>
    </source>
</evidence>
<keyword evidence="1" id="KW-0808">Transferase</keyword>
<feature type="domain" description="Thiamin pyrophosphokinase catalytic" evidence="5">
    <location>
        <begin position="29"/>
        <end position="116"/>
    </location>
</feature>
<evidence type="ECO:0000313" key="7">
    <source>
        <dbReference type="Proteomes" id="UP000248012"/>
    </source>
</evidence>
<dbReference type="InterPro" id="IPR053149">
    <property type="entry name" value="TPK"/>
</dbReference>
<evidence type="ECO:0000313" key="6">
    <source>
        <dbReference type="EMBL" id="PYC48827.1"/>
    </source>
</evidence>
<gene>
    <name evidence="6" type="ORF">DI396_01665</name>
</gene>
<name>A0A2V4NQP9_9RHOB</name>
<dbReference type="Gene3D" id="3.40.50.10240">
    <property type="entry name" value="Thiamin pyrophosphokinase, catalytic domain"/>
    <property type="match status" value="1"/>
</dbReference>
<dbReference type="SUPFAM" id="SSF63862">
    <property type="entry name" value="Thiamin pyrophosphokinase, substrate-binding domain"/>
    <property type="match status" value="1"/>
</dbReference>
<keyword evidence="3 6" id="KW-0418">Kinase</keyword>
<keyword evidence="7" id="KW-1185">Reference proteome</keyword>
<dbReference type="InterPro" id="IPR006282">
    <property type="entry name" value="Thi_PPkinase"/>
</dbReference>
<proteinExistence type="predicted"/>
<dbReference type="PANTHER" id="PTHR41299">
    <property type="entry name" value="THIAMINE PYROPHOSPHOKINASE"/>
    <property type="match status" value="1"/>
</dbReference>
<dbReference type="AlphaFoldDB" id="A0A2V4NQP9"/>
<dbReference type="GO" id="GO:0009229">
    <property type="term" value="P:thiamine diphosphate biosynthetic process"/>
    <property type="evidence" value="ECO:0007669"/>
    <property type="project" value="InterPro"/>
</dbReference>
<dbReference type="PANTHER" id="PTHR41299:SF1">
    <property type="entry name" value="THIAMINE PYROPHOSPHOKINASE"/>
    <property type="match status" value="1"/>
</dbReference>
<evidence type="ECO:0000256" key="2">
    <source>
        <dbReference type="ARBA" id="ARBA00022741"/>
    </source>
</evidence>
<evidence type="ECO:0000256" key="3">
    <source>
        <dbReference type="ARBA" id="ARBA00022777"/>
    </source>
</evidence>
<dbReference type="Proteomes" id="UP000248012">
    <property type="component" value="Unassembled WGS sequence"/>
</dbReference>
<dbReference type="GO" id="GO:0005524">
    <property type="term" value="F:ATP binding"/>
    <property type="evidence" value="ECO:0007669"/>
    <property type="project" value="UniProtKB-KW"/>
</dbReference>
<protein>
    <submittedName>
        <fullName evidence="6">Thiamine pyrophosphokinase</fullName>
    </submittedName>
</protein>
<reference evidence="6 7" key="1">
    <citation type="submission" date="2018-05" db="EMBL/GenBank/DDBJ databases">
        <title>Oceanovita maritima gen. nov., sp. nov., a marine bacterium in the family Rhodobacteraceae isolated from surface seawater of Lundu port Xiamen, China.</title>
        <authorList>
            <person name="Hetharua B.H."/>
            <person name="Min D."/>
            <person name="Liao H."/>
            <person name="Tian Y."/>
        </authorList>
    </citation>
    <scope>NUCLEOTIDE SEQUENCE [LARGE SCALE GENOMIC DNA]</scope>
    <source>
        <strain evidence="6 7">FSX-11</strain>
    </source>
</reference>
<dbReference type="GO" id="GO:0006772">
    <property type="term" value="P:thiamine metabolic process"/>
    <property type="evidence" value="ECO:0007669"/>
    <property type="project" value="InterPro"/>
</dbReference>
<keyword evidence="4" id="KW-0067">ATP-binding</keyword>
<dbReference type="InterPro" id="IPR036759">
    <property type="entry name" value="TPK_catalytic_sf"/>
</dbReference>
<dbReference type="Pfam" id="PF04263">
    <property type="entry name" value="TPK_catalytic"/>
    <property type="match status" value="1"/>
</dbReference>
<accession>A0A2V4NQP9</accession>
<dbReference type="GO" id="GO:0016301">
    <property type="term" value="F:kinase activity"/>
    <property type="evidence" value="ECO:0007669"/>
    <property type="project" value="UniProtKB-KW"/>
</dbReference>
<dbReference type="CDD" id="cd07995">
    <property type="entry name" value="TPK"/>
    <property type="match status" value="1"/>
</dbReference>
<dbReference type="GO" id="GO:0004788">
    <property type="term" value="F:thiamine diphosphokinase activity"/>
    <property type="evidence" value="ECO:0007669"/>
    <property type="project" value="InterPro"/>
</dbReference>
<evidence type="ECO:0000256" key="1">
    <source>
        <dbReference type="ARBA" id="ARBA00022679"/>
    </source>
</evidence>
<dbReference type="SUPFAM" id="SSF63999">
    <property type="entry name" value="Thiamin pyrophosphokinase, catalytic domain"/>
    <property type="match status" value="1"/>
</dbReference>
<organism evidence="6 7">
    <name type="scientific">Litorivita pollutaquae</name>
    <dbReference type="NCBI Taxonomy" id="2200892"/>
    <lineage>
        <taxon>Bacteria</taxon>
        <taxon>Pseudomonadati</taxon>
        <taxon>Pseudomonadota</taxon>
        <taxon>Alphaproteobacteria</taxon>
        <taxon>Rhodobacterales</taxon>
        <taxon>Paracoccaceae</taxon>
        <taxon>Litorivita</taxon>
    </lineage>
</organism>
<dbReference type="InterPro" id="IPR007371">
    <property type="entry name" value="TPK_catalytic"/>
</dbReference>
<dbReference type="EMBL" id="QFVT01000002">
    <property type="protein sequence ID" value="PYC48827.1"/>
    <property type="molecule type" value="Genomic_DNA"/>
</dbReference>
<keyword evidence="2" id="KW-0547">Nucleotide-binding</keyword>
<dbReference type="OrthoDB" id="7057856at2"/>
<comment type="caution">
    <text evidence="6">The sequence shown here is derived from an EMBL/GenBank/DDBJ whole genome shotgun (WGS) entry which is preliminary data.</text>
</comment>